<organism evidence="1 2">
    <name type="scientific">Heterorhabditis bacteriophora</name>
    <name type="common">Entomopathogenic nematode worm</name>
    <dbReference type="NCBI Taxonomy" id="37862"/>
    <lineage>
        <taxon>Eukaryota</taxon>
        <taxon>Metazoa</taxon>
        <taxon>Ecdysozoa</taxon>
        <taxon>Nematoda</taxon>
        <taxon>Chromadorea</taxon>
        <taxon>Rhabditida</taxon>
        <taxon>Rhabditina</taxon>
        <taxon>Rhabditomorpha</taxon>
        <taxon>Strongyloidea</taxon>
        <taxon>Heterorhabditidae</taxon>
        <taxon>Heterorhabditis</taxon>
    </lineage>
</organism>
<sequence>MRLMPSISEPPTPIHSIEAIDDLFVASCIDLNSKIQVNSEDETSHVLRRARCYALRTKRETIGRFLRDHAKEDLTNYIDDLRSFARSNGGLIDDEYRSIIWPILSSRLMTTEDGEEDCDDTVSSCTEFESAVSDLSDNVLSLSLEDDDFDIEDLKGHKEWHQVLSLDFNLKFFHINFIKKFRSNLTSYRNNFFKWACISFLFQYLSKLCFFIIRYILERTGYPLMEPKQLLRCTGSSFQTLGQRHLAIKLA</sequence>
<proteinExistence type="predicted"/>
<dbReference type="Proteomes" id="UP000095283">
    <property type="component" value="Unplaced"/>
</dbReference>
<accession>A0A1I7WBN6</accession>
<reference evidence="2" key="1">
    <citation type="submission" date="2016-11" db="UniProtKB">
        <authorList>
            <consortium name="WormBaseParasite"/>
        </authorList>
    </citation>
    <scope>IDENTIFICATION</scope>
</reference>
<evidence type="ECO:0000313" key="1">
    <source>
        <dbReference type="Proteomes" id="UP000095283"/>
    </source>
</evidence>
<dbReference type="AlphaFoldDB" id="A0A1I7WBN6"/>
<evidence type="ECO:0000313" key="2">
    <source>
        <dbReference type="WBParaSite" id="Hba_02119"/>
    </source>
</evidence>
<dbReference type="WBParaSite" id="Hba_02119">
    <property type="protein sequence ID" value="Hba_02119"/>
    <property type="gene ID" value="Hba_02119"/>
</dbReference>
<dbReference type="Gene3D" id="1.10.8.1310">
    <property type="match status" value="1"/>
</dbReference>
<keyword evidence="1" id="KW-1185">Reference proteome</keyword>
<protein>
    <submittedName>
        <fullName evidence="2">Rab-GAP TBC domain-containing protein</fullName>
    </submittedName>
</protein>
<name>A0A1I7WBN6_HETBA</name>